<evidence type="ECO:0000256" key="2">
    <source>
        <dbReference type="ARBA" id="ARBA00007656"/>
    </source>
</evidence>
<keyword evidence="5 8" id="KW-0413">Isomerase</keyword>
<dbReference type="InterPro" id="IPR046357">
    <property type="entry name" value="PPIase_dom_sf"/>
</dbReference>
<dbReference type="Proteomes" id="UP000244223">
    <property type="component" value="Unassembled WGS sequence"/>
</dbReference>
<dbReference type="InterPro" id="IPR000297">
    <property type="entry name" value="PPIase_PpiC"/>
</dbReference>
<comment type="caution">
    <text evidence="8">The sequence shown here is derived from an EMBL/GenBank/DDBJ whole genome shotgun (WGS) entry which is preliminary data.</text>
</comment>
<protein>
    <recommendedName>
        <fullName evidence="3">peptidylprolyl isomerase</fullName>
        <ecNumber evidence="3">5.2.1.8</ecNumber>
    </recommendedName>
</protein>
<organism evidence="8 9">
    <name type="scientific">Agitococcus lubricus</name>
    <dbReference type="NCBI Taxonomy" id="1077255"/>
    <lineage>
        <taxon>Bacteria</taxon>
        <taxon>Pseudomonadati</taxon>
        <taxon>Pseudomonadota</taxon>
        <taxon>Gammaproteobacteria</taxon>
        <taxon>Moraxellales</taxon>
        <taxon>Moraxellaceae</taxon>
        <taxon>Agitococcus</taxon>
    </lineage>
</organism>
<reference evidence="8 9" key="1">
    <citation type="submission" date="2018-04" db="EMBL/GenBank/DDBJ databases">
        <title>Genomic Encyclopedia of Archaeal and Bacterial Type Strains, Phase II (KMG-II): from individual species to whole genera.</title>
        <authorList>
            <person name="Goeker M."/>
        </authorList>
    </citation>
    <scope>NUCLEOTIDE SEQUENCE [LARGE SCALE GENOMIC DNA]</scope>
    <source>
        <strain evidence="8 9">DSM 5822</strain>
    </source>
</reference>
<keyword evidence="9" id="KW-1185">Reference proteome</keyword>
<comment type="catalytic activity">
    <reaction evidence="1">
        <text>[protein]-peptidylproline (omega=180) = [protein]-peptidylproline (omega=0)</text>
        <dbReference type="Rhea" id="RHEA:16237"/>
        <dbReference type="Rhea" id="RHEA-COMP:10747"/>
        <dbReference type="Rhea" id="RHEA-COMP:10748"/>
        <dbReference type="ChEBI" id="CHEBI:83833"/>
        <dbReference type="ChEBI" id="CHEBI:83834"/>
        <dbReference type="EC" id="5.2.1.8"/>
    </reaction>
</comment>
<keyword evidence="4 5" id="KW-0697">Rotamase</keyword>
<dbReference type="RefSeq" id="WP_107864609.1">
    <property type="nucleotide sequence ID" value="NZ_QAON01000002.1"/>
</dbReference>
<dbReference type="PANTHER" id="PTHR47245:SF2">
    <property type="entry name" value="PEPTIDYL-PROLYL CIS-TRANS ISOMERASE HP_0175-RELATED"/>
    <property type="match status" value="1"/>
</dbReference>
<dbReference type="Gene3D" id="3.10.50.40">
    <property type="match status" value="1"/>
</dbReference>
<feature type="signal peptide" evidence="6">
    <location>
        <begin position="1"/>
        <end position="22"/>
    </location>
</feature>
<evidence type="ECO:0000256" key="3">
    <source>
        <dbReference type="ARBA" id="ARBA00013194"/>
    </source>
</evidence>
<evidence type="ECO:0000256" key="4">
    <source>
        <dbReference type="ARBA" id="ARBA00023110"/>
    </source>
</evidence>
<evidence type="ECO:0000313" key="9">
    <source>
        <dbReference type="Proteomes" id="UP000244223"/>
    </source>
</evidence>
<dbReference type="SUPFAM" id="SSF54534">
    <property type="entry name" value="FKBP-like"/>
    <property type="match status" value="1"/>
</dbReference>
<dbReference type="EC" id="5.2.1.8" evidence="3"/>
<dbReference type="GO" id="GO:0003755">
    <property type="term" value="F:peptidyl-prolyl cis-trans isomerase activity"/>
    <property type="evidence" value="ECO:0007669"/>
    <property type="project" value="UniProtKB-KW"/>
</dbReference>
<dbReference type="OrthoDB" id="14196at2"/>
<sequence length="463" mass="52454">MLRHTWSLALIATLFSVSPSHAKVKYDLNKAGQAATINTRVIDESLLDVMYKVSTAQRPDLSRGRVLSALIENQLLGQYALKRFGRSALVEDNKVSFKPKVYEEQEFRAVMQIAFAKPLADARKKFGGNLDQTLSNESPIKPTEWDTYLPSNKTIQAEFKLSTTGEEAASKRILVNYKFDTTHQGSISLLEVYNAQNVQGRTSIHNRDAEFVRQQARELVVNHFLDYWLTTASGLSQAQITAIKEAIQDKNYHDAFASLIGIAADIHDDVQYIKDLAKKVTSQEIKHYYQHHKNEFKRIERVKAQHITLADEKTANLVADALKKGGDFTKLAQQYSMAMDKANGGHLGWIVHDNKNPSWLNTLAFVQAPNVPSRPVRTPTGQWEILLVTAKEEGFQAPDSDSVRYVASQIIARQKVIKEYQQIRTKLIKDADIHIAPRYKSQTDNLERDVVIDKPSDEDHHHH</sequence>
<dbReference type="PANTHER" id="PTHR47245">
    <property type="entry name" value="PEPTIDYLPROLYL ISOMERASE"/>
    <property type="match status" value="1"/>
</dbReference>
<accession>A0A2T5J2Q4</accession>
<dbReference type="PROSITE" id="PS50198">
    <property type="entry name" value="PPIC_PPIASE_2"/>
    <property type="match status" value="1"/>
</dbReference>
<proteinExistence type="inferred from homology"/>
<dbReference type="AlphaFoldDB" id="A0A2T5J2Q4"/>
<evidence type="ECO:0000256" key="5">
    <source>
        <dbReference type="PROSITE-ProRule" id="PRU00278"/>
    </source>
</evidence>
<feature type="chain" id="PRO_5015618334" description="peptidylprolyl isomerase" evidence="6">
    <location>
        <begin position="23"/>
        <end position="463"/>
    </location>
</feature>
<evidence type="ECO:0000256" key="6">
    <source>
        <dbReference type="SAM" id="SignalP"/>
    </source>
</evidence>
<evidence type="ECO:0000256" key="1">
    <source>
        <dbReference type="ARBA" id="ARBA00000971"/>
    </source>
</evidence>
<evidence type="ECO:0000313" key="8">
    <source>
        <dbReference type="EMBL" id="PTQ90767.1"/>
    </source>
</evidence>
<evidence type="ECO:0000259" key="7">
    <source>
        <dbReference type="PROSITE" id="PS50198"/>
    </source>
</evidence>
<keyword evidence="6" id="KW-0732">Signal</keyword>
<comment type="similarity">
    <text evidence="2">Belongs to the PpiC/parvulin rotamase family.</text>
</comment>
<dbReference type="InterPro" id="IPR050245">
    <property type="entry name" value="PrsA_foldase"/>
</dbReference>
<gene>
    <name evidence="8" type="ORF">C8N29_102167</name>
</gene>
<feature type="domain" description="PpiC" evidence="7">
    <location>
        <begin position="299"/>
        <end position="381"/>
    </location>
</feature>
<dbReference type="EMBL" id="QAON01000002">
    <property type="protein sequence ID" value="PTQ90767.1"/>
    <property type="molecule type" value="Genomic_DNA"/>
</dbReference>
<dbReference type="Pfam" id="PF13145">
    <property type="entry name" value="Rotamase_2"/>
    <property type="match status" value="1"/>
</dbReference>
<name>A0A2T5J2Q4_9GAMM</name>